<keyword evidence="2" id="KW-0472">Membrane</keyword>
<feature type="transmembrane region" description="Helical" evidence="2">
    <location>
        <begin position="21"/>
        <end position="44"/>
    </location>
</feature>
<dbReference type="EMBL" id="JAWLJX010000010">
    <property type="protein sequence ID" value="MDV6264032.1"/>
    <property type="molecule type" value="Genomic_DNA"/>
</dbReference>
<comment type="caution">
    <text evidence="4">The sequence shown here is derived from an EMBL/GenBank/DDBJ whole genome shotgun (WGS) entry which is preliminary data.</text>
</comment>
<evidence type="ECO:0000256" key="1">
    <source>
        <dbReference type="SAM" id="MobiDB-lite"/>
    </source>
</evidence>
<organism evidence="4 5">
    <name type="scientific">Rhodococcoides yunnanense</name>
    <dbReference type="NCBI Taxonomy" id="278209"/>
    <lineage>
        <taxon>Bacteria</taxon>
        <taxon>Bacillati</taxon>
        <taxon>Actinomycetota</taxon>
        <taxon>Actinomycetes</taxon>
        <taxon>Mycobacteriales</taxon>
        <taxon>Nocardiaceae</taxon>
        <taxon>Rhodococcoides</taxon>
    </lineage>
</organism>
<dbReference type="Proteomes" id="UP001185755">
    <property type="component" value="Unassembled WGS sequence"/>
</dbReference>
<proteinExistence type="predicted"/>
<feature type="compositionally biased region" description="Basic and acidic residues" evidence="1">
    <location>
        <begin position="155"/>
        <end position="195"/>
    </location>
</feature>
<feature type="compositionally biased region" description="Low complexity" evidence="1">
    <location>
        <begin position="337"/>
        <end position="353"/>
    </location>
</feature>
<keyword evidence="2" id="KW-0812">Transmembrane</keyword>
<evidence type="ECO:0000313" key="5">
    <source>
        <dbReference type="Proteomes" id="UP001185755"/>
    </source>
</evidence>
<feature type="domain" description="DUF6542" evidence="3">
    <location>
        <begin position="24"/>
        <end position="143"/>
    </location>
</feature>
<evidence type="ECO:0000259" key="3">
    <source>
        <dbReference type="Pfam" id="PF20177"/>
    </source>
</evidence>
<sequence length="388" mass="42344">MSTSQRARSGVPLDHRSILATLPGVPAWGAVAIAAGLTFLGFLIDAARGTELTGAFAFFYILGCIAAVVLVRYRGLFTAMVQAPLILFVAVPLSYQYFTDNAGTSLKDIILNVAIPLVNRFPLMLLGTVVAVGLGALRIVLKRQNTHAPTLRRSQKAEGTVRRRSKSESAVRRTPKPSDDKPTRAQRRAQEERPERTRRRATPSVDRSTDAAAEATDIVPGPYVGRRGTDPRSNPAPRTSRVVDPSASPRRSSGAVPAPPNRHSGADSPRQDHARSEHQKPDYQRPQYPQAQQPQARQSPRPQSGEPRYSTEPRRQRSTQVQSPREVPGSYATGSRPVVTPQTTSSSQTTSSTDANQAPGNHSLPGAHRDDIPPHPVPQVRYRDRHTD</sequence>
<keyword evidence="5" id="KW-1185">Reference proteome</keyword>
<feature type="compositionally biased region" description="Basic and acidic residues" evidence="1">
    <location>
        <begin position="269"/>
        <end position="283"/>
    </location>
</feature>
<evidence type="ECO:0000313" key="4">
    <source>
        <dbReference type="EMBL" id="MDV6264032.1"/>
    </source>
</evidence>
<feature type="transmembrane region" description="Helical" evidence="2">
    <location>
        <begin position="121"/>
        <end position="141"/>
    </location>
</feature>
<name>A0ABU4BIJ6_9NOCA</name>
<feature type="region of interest" description="Disordered" evidence="1">
    <location>
        <begin position="148"/>
        <end position="388"/>
    </location>
</feature>
<gene>
    <name evidence="4" type="ORF">R3P96_22080</name>
</gene>
<reference evidence="4 5" key="1">
    <citation type="submission" date="2023-10" db="EMBL/GenBank/DDBJ databases">
        <title>Development of a sustainable strategy for remediation of hydrocarbon-contaminated territories based on the waste exchange concept.</title>
        <authorList>
            <person name="Krivoruchko A."/>
        </authorList>
    </citation>
    <scope>NUCLEOTIDE SEQUENCE [LARGE SCALE GENOMIC DNA]</scope>
    <source>
        <strain evidence="4 5">IEGM 1323</strain>
    </source>
</reference>
<feature type="compositionally biased region" description="Low complexity" evidence="1">
    <location>
        <begin position="284"/>
        <end position="304"/>
    </location>
</feature>
<feature type="transmembrane region" description="Helical" evidence="2">
    <location>
        <begin position="80"/>
        <end position="98"/>
    </location>
</feature>
<accession>A0ABU4BIJ6</accession>
<keyword evidence="2" id="KW-1133">Transmembrane helix</keyword>
<dbReference type="InterPro" id="IPR046672">
    <property type="entry name" value="DUF6542"/>
</dbReference>
<feature type="transmembrane region" description="Helical" evidence="2">
    <location>
        <begin position="56"/>
        <end position="73"/>
    </location>
</feature>
<dbReference type="RefSeq" id="WP_317566153.1">
    <property type="nucleotide sequence ID" value="NZ_JAWLJX010000010.1"/>
</dbReference>
<evidence type="ECO:0000256" key="2">
    <source>
        <dbReference type="SAM" id="Phobius"/>
    </source>
</evidence>
<protein>
    <submittedName>
        <fullName evidence="4">DUF6542 domain-containing protein</fullName>
    </submittedName>
</protein>
<dbReference type="Pfam" id="PF20177">
    <property type="entry name" value="DUF6542"/>
    <property type="match status" value="1"/>
</dbReference>